<feature type="compositionally biased region" description="Basic and acidic residues" evidence="1">
    <location>
        <begin position="52"/>
        <end position="63"/>
    </location>
</feature>
<evidence type="ECO:0000313" key="4">
    <source>
        <dbReference type="Proteomes" id="UP000749646"/>
    </source>
</evidence>
<organism evidence="3 4">
    <name type="scientific">Modicella reniformis</name>
    <dbReference type="NCBI Taxonomy" id="1440133"/>
    <lineage>
        <taxon>Eukaryota</taxon>
        <taxon>Fungi</taxon>
        <taxon>Fungi incertae sedis</taxon>
        <taxon>Mucoromycota</taxon>
        <taxon>Mortierellomycotina</taxon>
        <taxon>Mortierellomycetes</taxon>
        <taxon>Mortierellales</taxon>
        <taxon>Mortierellaceae</taxon>
        <taxon>Modicella</taxon>
    </lineage>
</organism>
<dbReference type="InterPro" id="IPR012920">
    <property type="entry name" value="rRNA_MeTfrase_SPB1-like_C"/>
</dbReference>
<keyword evidence="3" id="KW-0489">Methyltransferase</keyword>
<name>A0A9P6MEU4_9FUNG</name>
<dbReference type="EMBL" id="JAAAHW010001326">
    <property type="protein sequence ID" value="KAF9995581.1"/>
    <property type="molecule type" value="Genomic_DNA"/>
</dbReference>
<protein>
    <submittedName>
        <fullName evidence="3">AdoMet-dependent rRNA methyltransferase spb1</fullName>
    </submittedName>
</protein>
<keyword evidence="3" id="KW-0808">Transferase</keyword>
<feature type="region of interest" description="Disordered" evidence="1">
    <location>
        <begin position="147"/>
        <end position="169"/>
    </location>
</feature>
<dbReference type="Pfam" id="PF07780">
    <property type="entry name" value="Spb1_C"/>
    <property type="match status" value="1"/>
</dbReference>
<dbReference type="AlphaFoldDB" id="A0A9P6MEU4"/>
<feature type="domain" description="Ribosomal RNA methyltransferase SPB1-like C-terminal" evidence="2">
    <location>
        <begin position="31"/>
        <end position="169"/>
    </location>
</feature>
<dbReference type="GO" id="GO:0006364">
    <property type="term" value="P:rRNA processing"/>
    <property type="evidence" value="ECO:0007669"/>
    <property type="project" value="InterPro"/>
</dbReference>
<proteinExistence type="predicted"/>
<evidence type="ECO:0000256" key="1">
    <source>
        <dbReference type="SAM" id="MobiDB-lite"/>
    </source>
</evidence>
<feature type="compositionally biased region" description="Acidic residues" evidence="1">
    <location>
        <begin position="28"/>
        <end position="37"/>
    </location>
</feature>
<reference evidence="3" key="1">
    <citation type="journal article" date="2020" name="Fungal Divers.">
        <title>Resolving the Mortierellaceae phylogeny through synthesis of multi-gene phylogenetics and phylogenomics.</title>
        <authorList>
            <person name="Vandepol N."/>
            <person name="Liber J."/>
            <person name="Desiro A."/>
            <person name="Na H."/>
            <person name="Kennedy M."/>
            <person name="Barry K."/>
            <person name="Grigoriev I.V."/>
            <person name="Miller A.N."/>
            <person name="O'Donnell K."/>
            <person name="Stajich J.E."/>
            <person name="Bonito G."/>
        </authorList>
    </citation>
    <scope>NUCLEOTIDE SEQUENCE</scope>
    <source>
        <strain evidence="3">MES-2147</strain>
    </source>
</reference>
<evidence type="ECO:0000313" key="3">
    <source>
        <dbReference type="EMBL" id="KAF9995581.1"/>
    </source>
</evidence>
<feature type="region of interest" description="Disordered" evidence="1">
    <location>
        <begin position="28"/>
        <end position="63"/>
    </location>
</feature>
<dbReference type="OrthoDB" id="2449035at2759"/>
<dbReference type="GO" id="GO:0032259">
    <property type="term" value="P:methylation"/>
    <property type="evidence" value="ECO:0007669"/>
    <property type="project" value="UniProtKB-KW"/>
</dbReference>
<dbReference type="GO" id="GO:0008168">
    <property type="term" value="F:methyltransferase activity"/>
    <property type="evidence" value="ECO:0007669"/>
    <property type="project" value="UniProtKB-KW"/>
</dbReference>
<comment type="caution">
    <text evidence="3">The sequence shown here is derived from an EMBL/GenBank/DDBJ whole genome shotgun (WGS) entry which is preliminary data.</text>
</comment>
<dbReference type="GO" id="GO:0005634">
    <property type="term" value="C:nucleus"/>
    <property type="evidence" value="ECO:0007669"/>
    <property type="project" value="InterPro"/>
</dbReference>
<keyword evidence="4" id="KW-1185">Reference proteome</keyword>
<evidence type="ECO:0000259" key="2">
    <source>
        <dbReference type="Pfam" id="PF07780"/>
    </source>
</evidence>
<sequence>MDFDEEILYRNKYGKTLKRKATEAALEDQDVHDDDIEMVPVNKESEDDEIREGEVVEEDSRKRKQINDRLSIKTQSELIDEGFTKQAFADKDGLLVWFLEDEKKHNVPHLPITWEAVQVIKDRMRTMNARPIKKLSEARVRNKYKAVRRPPRIQKRADAINETEDISEK</sequence>
<gene>
    <name evidence="3" type="primary">SPB1_6</name>
    <name evidence="3" type="ORF">BGZ65_008789</name>
</gene>
<dbReference type="Proteomes" id="UP000749646">
    <property type="component" value="Unassembled WGS sequence"/>
</dbReference>
<accession>A0A9P6MEU4</accession>